<accession>A0A2U1NTA9</accession>
<gene>
    <name evidence="1" type="ORF">CTI12_AA229930</name>
</gene>
<protein>
    <submittedName>
        <fullName evidence="1">Uncharacterized protein</fullName>
    </submittedName>
</protein>
<evidence type="ECO:0000313" key="2">
    <source>
        <dbReference type="Proteomes" id="UP000245207"/>
    </source>
</evidence>
<organism evidence="1 2">
    <name type="scientific">Artemisia annua</name>
    <name type="common">Sweet wormwood</name>
    <dbReference type="NCBI Taxonomy" id="35608"/>
    <lineage>
        <taxon>Eukaryota</taxon>
        <taxon>Viridiplantae</taxon>
        <taxon>Streptophyta</taxon>
        <taxon>Embryophyta</taxon>
        <taxon>Tracheophyta</taxon>
        <taxon>Spermatophyta</taxon>
        <taxon>Magnoliopsida</taxon>
        <taxon>eudicotyledons</taxon>
        <taxon>Gunneridae</taxon>
        <taxon>Pentapetalae</taxon>
        <taxon>asterids</taxon>
        <taxon>campanulids</taxon>
        <taxon>Asterales</taxon>
        <taxon>Asteraceae</taxon>
        <taxon>Asteroideae</taxon>
        <taxon>Anthemideae</taxon>
        <taxon>Artemisiinae</taxon>
        <taxon>Artemisia</taxon>
    </lineage>
</organism>
<dbReference type="Proteomes" id="UP000245207">
    <property type="component" value="Unassembled WGS sequence"/>
</dbReference>
<evidence type="ECO:0000313" key="1">
    <source>
        <dbReference type="EMBL" id="PWA76753.1"/>
    </source>
</evidence>
<dbReference type="OrthoDB" id="1435298at2759"/>
<dbReference type="AlphaFoldDB" id="A0A2U1NTA9"/>
<sequence>MRYWIALAQSLLVQTGSLAMGCNASFIVLIPKVIHKLISPNQREYLKGMKILDGSLVANEIVNFAKKEGINLLLFKYDFEIVNFAKKEGINLLLFKYDFEKAFDMDIMA</sequence>
<dbReference type="EMBL" id="PKPP01002227">
    <property type="protein sequence ID" value="PWA76753.1"/>
    <property type="molecule type" value="Genomic_DNA"/>
</dbReference>
<reference evidence="1 2" key="1">
    <citation type="journal article" date="2018" name="Mol. Plant">
        <title>The genome of Artemisia annua provides insight into the evolution of Asteraceae family and artemisinin biosynthesis.</title>
        <authorList>
            <person name="Shen Q."/>
            <person name="Zhang L."/>
            <person name="Liao Z."/>
            <person name="Wang S."/>
            <person name="Yan T."/>
            <person name="Shi P."/>
            <person name="Liu M."/>
            <person name="Fu X."/>
            <person name="Pan Q."/>
            <person name="Wang Y."/>
            <person name="Lv Z."/>
            <person name="Lu X."/>
            <person name="Zhang F."/>
            <person name="Jiang W."/>
            <person name="Ma Y."/>
            <person name="Chen M."/>
            <person name="Hao X."/>
            <person name="Li L."/>
            <person name="Tang Y."/>
            <person name="Lv G."/>
            <person name="Zhou Y."/>
            <person name="Sun X."/>
            <person name="Brodelius P.E."/>
            <person name="Rose J.K.C."/>
            <person name="Tang K."/>
        </authorList>
    </citation>
    <scope>NUCLEOTIDE SEQUENCE [LARGE SCALE GENOMIC DNA]</scope>
    <source>
        <strain evidence="2">cv. Huhao1</strain>
        <tissue evidence="1">Leaf</tissue>
    </source>
</reference>
<proteinExistence type="predicted"/>
<name>A0A2U1NTA9_ARTAN</name>
<comment type="caution">
    <text evidence="1">The sequence shown here is derived from an EMBL/GenBank/DDBJ whole genome shotgun (WGS) entry which is preliminary data.</text>
</comment>
<keyword evidence="2" id="KW-1185">Reference proteome</keyword>
<dbReference type="PROSITE" id="PS51257">
    <property type="entry name" value="PROKAR_LIPOPROTEIN"/>
    <property type="match status" value="1"/>
</dbReference>